<gene>
    <name evidence="1" type="ORF">TRAPUB_3531</name>
</gene>
<name>A0A1M2W7L0_TRAPU</name>
<evidence type="ECO:0000313" key="2">
    <source>
        <dbReference type="Proteomes" id="UP000184267"/>
    </source>
</evidence>
<sequence>MLWQTFFACDKVDFSEVQNVNGGSTHQETWAPVQVFISEVTDNRRWLMVVHNHGGPPVIFRVVEEGWVLSCDERSLTMLMRMEDPIYMSVTVHKLRFHFIKDFWVFVAHLTYGRLASYSMHHPNVVGAPYISTDLYGQTIYEASS</sequence>
<comment type="caution">
    <text evidence="1">The sequence shown here is derived from an EMBL/GenBank/DDBJ whole genome shotgun (WGS) entry which is preliminary data.</text>
</comment>
<organism evidence="1 2">
    <name type="scientific">Trametes pubescens</name>
    <name type="common">White-rot fungus</name>
    <dbReference type="NCBI Taxonomy" id="154538"/>
    <lineage>
        <taxon>Eukaryota</taxon>
        <taxon>Fungi</taxon>
        <taxon>Dikarya</taxon>
        <taxon>Basidiomycota</taxon>
        <taxon>Agaricomycotina</taxon>
        <taxon>Agaricomycetes</taxon>
        <taxon>Polyporales</taxon>
        <taxon>Polyporaceae</taxon>
        <taxon>Trametes</taxon>
    </lineage>
</organism>
<proteinExistence type="predicted"/>
<dbReference type="EMBL" id="MNAD01000127">
    <property type="protein sequence ID" value="OJT15816.1"/>
    <property type="molecule type" value="Genomic_DNA"/>
</dbReference>
<evidence type="ECO:0000313" key="1">
    <source>
        <dbReference type="EMBL" id="OJT15816.1"/>
    </source>
</evidence>
<dbReference type="OrthoDB" id="2744661at2759"/>
<protein>
    <submittedName>
        <fullName evidence="1">Uncharacterized protein</fullName>
    </submittedName>
</protein>
<dbReference type="OMA" id="ESWIVAC"/>
<accession>A0A1M2W7L0</accession>
<keyword evidence="2" id="KW-1185">Reference proteome</keyword>
<dbReference type="Proteomes" id="UP000184267">
    <property type="component" value="Unassembled WGS sequence"/>
</dbReference>
<dbReference type="AlphaFoldDB" id="A0A1M2W7L0"/>
<reference evidence="1 2" key="1">
    <citation type="submission" date="2016-10" db="EMBL/GenBank/DDBJ databases">
        <title>Genome sequence of the basidiomycete white-rot fungus Trametes pubescens.</title>
        <authorList>
            <person name="Makela M.R."/>
            <person name="Granchi Z."/>
            <person name="Peng M."/>
            <person name="De Vries R.P."/>
            <person name="Grigoriev I."/>
            <person name="Riley R."/>
            <person name="Hilden K."/>
        </authorList>
    </citation>
    <scope>NUCLEOTIDE SEQUENCE [LARGE SCALE GENOMIC DNA]</scope>
    <source>
        <strain evidence="1 2">FBCC735</strain>
    </source>
</reference>